<gene>
    <name evidence="1" type="primary">aroK2</name>
    <name evidence="1" type="ORF">FEAC_14010</name>
</gene>
<accession>A0A0D8FVB8</accession>
<dbReference type="eggNOG" id="COG0645">
    <property type="taxonomic scope" value="Bacteria"/>
</dbReference>
<dbReference type="AlphaFoldDB" id="A0A0D8FVB8"/>
<keyword evidence="2" id="KW-1185">Reference proteome</keyword>
<evidence type="ECO:0000313" key="2">
    <source>
        <dbReference type="Proteomes" id="UP000032336"/>
    </source>
</evidence>
<keyword evidence="1" id="KW-0418">Kinase</keyword>
<dbReference type="Pfam" id="PF13671">
    <property type="entry name" value="AAA_33"/>
    <property type="match status" value="1"/>
</dbReference>
<proteinExistence type="predicted"/>
<name>A0A0D8FVB8_9ACTN</name>
<dbReference type="Gene3D" id="3.40.50.300">
    <property type="entry name" value="P-loop containing nucleotide triphosphate hydrolases"/>
    <property type="match status" value="1"/>
</dbReference>
<keyword evidence="1" id="KW-0808">Transferase</keyword>
<dbReference type="GO" id="GO:0004765">
    <property type="term" value="F:shikimate kinase activity"/>
    <property type="evidence" value="ECO:0007669"/>
    <property type="project" value="UniProtKB-EC"/>
</dbReference>
<dbReference type="Proteomes" id="UP000032336">
    <property type="component" value="Unassembled WGS sequence"/>
</dbReference>
<dbReference type="SUPFAM" id="SSF52540">
    <property type="entry name" value="P-loop containing nucleoside triphosphate hydrolases"/>
    <property type="match status" value="1"/>
</dbReference>
<dbReference type="STRING" id="1121877.FEAC_14010"/>
<reference evidence="1 2" key="1">
    <citation type="submission" date="2015-01" db="EMBL/GenBank/DDBJ databases">
        <title>Draft genome of the acidophilic iron oxidizer Ferrimicrobium acidiphilum strain T23.</title>
        <authorList>
            <person name="Poehlein A."/>
            <person name="Eisen S."/>
            <person name="Schloemann M."/>
            <person name="Johnson B.D."/>
            <person name="Daniel R."/>
            <person name="Muehling M."/>
        </authorList>
    </citation>
    <scope>NUCLEOTIDE SEQUENCE [LARGE SCALE GENOMIC DNA]</scope>
    <source>
        <strain evidence="1 2">T23</strain>
    </source>
</reference>
<sequence length="176" mass="19403">MKNVIILAGLPGAGKSSLATRLADRSSYLILSRDTIKRALFGKWDVGQVQNDYAFSTLLEVLPIALTLAPGIVVDGLPFSRLGQAELVEEVVKECGALSKVIFLDCDVRTAAARLSHADPRGPDNRTPALVSRVAKEFREIPEHWIRVDSNKSPLEIEGFVLGILQQVTEEQWTYF</sequence>
<comment type="caution">
    <text evidence="1">The sequence shown here is derived from an EMBL/GenBank/DDBJ whole genome shotgun (WGS) entry which is preliminary data.</text>
</comment>
<dbReference type="EC" id="2.7.1.71" evidence="1"/>
<dbReference type="PRINTS" id="PR01100">
    <property type="entry name" value="SHIKIMTKNASE"/>
</dbReference>
<protein>
    <submittedName>
        <fullName evidence="1">Shikimate kinase</fullName>
        <ecNumber evidence="1">2.7.1.71</ecNumber>
    </submittedName>
</protein>
<organism evidence="1 2">
    <name type="scientific">Ferrimicrobium acidiphilum DSM 19497</name>
    <dbReference type="NCBI Taxonomy" id="1121877"/>
    <lineage>
        <taxon>Bacteria</taxon>
        <taxon>Bacillati</taxon>
        <taxon>Actinomycetota</taxon>
        <taxon>Acidimicrobiia</taxon>
        <taxon>Acidimicrobiales</taxon>
        <taxon>Acidimicrobiaceae</taxon>
        <taxon>Ferrimicrobium</taxon>
    </lineage>
</organism>
<dbReference type="EMBL" id="JXUW01000010">
    <property type="protein sequence ID" value="KJE76899.1"/>
    <property type="molecule type" value="Genomic_DNA"/>
</dbReference>
<evidence type="ECO:0000313" key="1">
    <source>
        <dbReference type="EMBL" id="KJE76899.1"/>
    </source>
</evidence>
<dbReference type="InterPro" id="IPR027417">
    <property type="entry name" value="P-loop_NTPase"/>
</dbReference>
<dbReference type="RefSeq" id="WP_035390107.1">
    <property type="nucleotide sequence ID" value="NZ_JQKF01000019.1"/>
</dbReference>